<keyword evidence="8 13" id="KW-1133">Transmembrane helix</keyword>
<evidence type="ECO:0000256" key="13">
    <source>
        <dbReference type="SAM" id="Phobius"/>
    </source>
</evidence>
<organism evidence="14">
    <name type="scientific">Pseudokuzicus pieli</name>
    <dbReference type="NCBI Taxonomy" id="1945535"/>
    <lineage>
        <taxon>Eukaryota</taxon>
        <taxon>Metazoa</taxon>
        <taxon>Ecdysozoa</taxon>
        <taxon>Arthropoda</taxon>
        <taxon>Hexapoda</taxon>
        <taxon>Insecta</taxon>
        <taxon>Pterygota</taxon>
        <taxon>Neoptera</taxon>
        <taxon>Polyneoptera</taxon>
        <taxon>Orthoptera</taxon>
        <taxon>Ensifera</taxon>
        <taxon>Tettigoniidea</taxon>
        <taxon>Tettigonioidea</taxon>
        <taxon>Tettigoniidae</taxon>
        <taxon>Meconematinae</taxon>
        <taxon>Pseudokuzicus</taxon>
    </lineage>
</organism>
<comment type="subcellular location">
    <subcellularLocation>
        <location evidence="1 12">Mitochondrion membrane</location>
        <topology evidence="1 12">Single-pass membrane protein</topology>
    </subcellularLocation>
</comment>
<protein>
    <recommendedName>
        <fullName evidence="12">ATP synthase complex subunit 8</fullName>
    </recommendedName>
</protein>
<evidence type="ECO:0000256" key="3">
    <source>
        <dbReference type="ARBA" id="ARBA00011291"/>
    </source>
</evidence>
<dbReference type="InterPro" id="IPR001421">
    <property type="entry name" value="ATP8_metazoa"/>
</dbReference>
<geneLocation type="mitochondrion" evidence="14"/>
<dbReference type="Pfam" id="PF00895">
    <property type="entry name" value="ATP-synt_8"/>
    <property type="match status" value="1"/>
</dbReference>
<dbReference type="EMBL" id="KX057712">
    <property type="protein sequence ID" value="AQM39814.1"/>
    <property type="molecule type" value="Genomic_DNA"/>
</dbReference>
<dbReference type="CTD" id="4509"/>
<comment type="subunit">
    <text evidence="3">F-type ATPases have 2 components, CF(1) - the catalytic core - and CF(0) - the membrane proton channel.</text>
</comment>
<keyword evidence="5 12" id="KW-0138">CF(0)</keyword>
<comment type="similarity">
    <text evidence="2 12">Belongs to the ATPase protein 8 family.</text>
</comment>
<evidence type="ECO:0000256" key="4">
    <source>
        <dbReference type="ARBA" id="ARBA00022448"/>
    </source>
</evidence>
<evidence type="ECO:0000256" key="2">
    <source>
        <dbReference type="ARBA" id="ARBA00008892"/>
    </source>
</evidence>
<name>A0A1Q1MP04_9ORTH</name>
<dbReference type="GO" id="GO:0031966">
    <property type="term" value="C:mitochondrial membrane"/>
    <property type="evidence" value="ECO:0007669"/>
    <property type="project" value="UniProtKB-SubCell"/>
</dbReference>
<evidence type="ECO:0000256" key="8">
    <source>
        <dbReference type="ARBA" id="ARBA00022989"/>
    </source>
</evidence>
<dbReference type="GeneID" id="31085608"/>
<evidence type="ECO:0000256" key="7">
    <source>
        <dbReference type="ARBA" id="ARBA00022781"/>
    </source>
</evidence>
<keyword evidence="9 12" id="KW-0406">Ion transport</keyword>
<evidence type="ECO:0000256" key="11">
    <source>
        <dbReference type="ARBA" id="ARBA00023136"/>
    </source>
</evidence>
<keyword evidence="4 12" id="KW-0813">Transport</keyword>
<gene>
    <name evidence="14" type="primary">ATP8</name>
</gene>
<dbReference type="RefSeq" id="YP_009349769.1">
    <property type="nucleotide sequence ID" value="NC_033982.1"/>
</dbReference>
<dbReference type="GO" id="GO:0015986">
    <property type="term" value="P:proton motive force-driven ATP synthesis"/>
    <property type="evidence" value="ECO:0007669"/>
    <property type="project" value="InterPro"/>
</dbReference>
<evidence type="ECO:0000256" key="12">
    <source>
        <dbReference type="RuleBase" id="RU003661"/>
    </source>
</evidence>
<reference evidence="14" key="1">
    <citation type="submission" date="2016-04" db="EMBL/GenBank/DDBJ databases">
        <title>Towards a higher-level phylogeny of ensiferan insects inferred from mitochondrial genome sequences.</title>
        <authorList>
            <person name="Zhou Z.J."/>
        </authorList>
    </citation>
    <scope>NUCLEOTIDE SEQUENCE</scope>
</reference>
<evidence type="ECO:0000256" key="6">
    <source>
        <dbReference type="ARBA" id="ARBA00022692"/>
    </source>
</evidence>
<keyword evidence="6 12" id="KW-0812">Transmembrane</keyword>
<keyword evidence="10 12" id="KW-0496">Mitochondrion</keyword>
<evidence type="ECO:0000256" key="10">
    <source>
        <dbReference type="ARBA" id="ARBA00023128"/>
    </source>
</evidence>
<dbReference type="AlphaFoldDB" id="A0A1Q1MP04"/>
<keyword evidence="11 13" id="KW-0472">Membrane</keyword>
<evidence type="ECO:0000313" key="14">
    <source>
        <dbReference type="EMBL" id="AQM39814.1"/>
    </source>
</evidence>
<evidence type="ECO:0000256" key="5">
    <source>
        <dbReference type="ARBA" id="ARBA00022547"/>
    </source>
</evidence>
<dbReference type="GO" id="GO:0015078">
    <property type="term" value="F:proton transmembrane transporter activity"/>
    <property type="evidence" value="ECO:0007669"/>
    <property type="project" value="InterPro"/>
</dbReference>
<proteinExistence type="inferred from homology"/>
<evidence type="ECO:0000256" key="9">
    <source>
        <dbReference type="ARBA" id="ARBA00023065"/>
    </source>
</evidence>
<sequence>MPQMAPMSWLFLFSMFSIALILFTIINYFFLIYQPISSYKEQKNLSQISLNWKW</sequence>
<evidence type="ECO:0000256" key="1">
    <source>
        <dbReference type="ARBA" id="ARBA00004304"/>
    </source>
</evidence>
<accession>A0A1Q1MP04</accession>
<dbReference type="GO" id="GO:0045259">
    <property type="term" value="C:proton-transporting ATP synthase complex"/>
    <property type="evidence" value="ECO:0007669"/>
    <property type="project" value="UniProtKB-KW"/>
</dbReference>
<keyword evidence="7 12" id="KW-0375">Hydrogen ion transport</keyword>
<feature type="transmembrane region" description="Helical" evidence="13">
    <location>
        <begin position="12"/>
        <end position="33"/>
    </location>
</feature>